<dbReference type="EMBL" id="JAKELL010000319">
    <property type="protein sequence ID" value="KAH8977362.1"/>
    <property type="molecule type" value="Genomic_DNA"/>
</dbReference>
<feature type="compositionally biased region" description="Low complexity" evidence="1">
    <location>
        <begin position="19"/>
        <end position="28"/>
    </location>
</feature>
<evidence type="ECO:0000313" key="2">
    <source>
        <dbReference type="EMBL" id="KAH8977362.1"/>
    </source>
</evidence>
<feature type="compositionally biased region" description="Pro residues" evidence="1">
    <location>
        <begin position="38"/>
        <end position="50"/>
    </location>
</feature>
<organism evidence="3 4">
    <name type="scientific">Lactarius akahatsu</name>
    <dbReference type="NCBI Taxonomy" id="416441"/>
    <lineage>
        <taxon>Eukaryota</taxon>
        <taxon>Fungi</taxon>
        <taxon>Dikarya</taxon>
        <taxon>Basidiomycota</taxon>
        <taxon>Agaricomycotina</taxon>
        <taxon>Agaricomycetes</taxon>
        <taxon>Russulales</taxon>
        <taxon>Russulaceae</taxon>
        <taxon>Lactarius</taxon>
    </lineage>
</organism>
<feature type="region of interest" description="Disordered" evidence="1">
    <location>
        <begin position="85"/>
        <end position="130"/>
    </location>
</feature>
<proteinExistence type="predicted"/>
<reference evidence="3" key="1">
    <citation type="submission" date="2022-01" db="EMBL/GenBank/DDBJ databases">
        <title>Comparative genomics reveals a dynamic genome evolution in the ectomycorrhizal milk-cap (Lactarius) mushrooms.</title>
        <authorList>
            <consortium name="DOE Joint Genome Institute"/>
            <person name="Lebreton A."/>
            <person name="Tang N."/>
            <person name="Kuo A."/>
            <person name="LaButti K."/>
            <person name="Drula E."/>
            <person name="Barry K."/>
            <person name="Clum A."/>
            <person name="Lipzen A."/>
            <person name="Mousain D."/>
            <person name="Ng V."/>
            <person name="Wang R."/>
            <person name="Wang X."/>
            <person name="Dai Y."/>
            <person name="Henrissat B."/>
            <person name="Grigoriev I.V."/>
            <person name="Guerin-Laguette A."/>
            <person name="Yu F."/>
            <person name="Martin F.M."/>
        </authorList>
    </citation>
    <scope>NUCLEOTIDE SEQUENCE</scope>
    <source>
        <strain evidence="3">QP</strain>
    </source>
</reference>
<accession>A0AAD4LBV5</accession>
<evidence type="ECO:0000256" key="1">
    <source>
        <dbReference type="SAM" id="MobiDB-lite"/>
    </source>
</evidence>
<keyword evidence="4" id="KW-1185">Reference proteome</keyword>
<sequence>MRDRDLESQPPPAPVCAFRRSSSSQSRVPSRRVSKTPLSPPSPASSPPPTSETGTTTRWVSYPPTPFPHDCCLLWTARARLRNGEDGVRSRTAPPSRHVQARPSASKATAPDTPAPDGGQGESAGGGQLGSKELVHVPRVAFENRPGAGSTGHSRTKTNAAREMVVVGITKTTKRRERQGPSPRYPCPSIRRWLQHSHTTQRMTASTGCDQWQYAQVDEGDMRCYFK</sequence>
<dbReference type="EMBL" id="JAKELL010000086">
    <property type="protein sequence ID" value="KAH8983652.1"/>
    <property type="molecule type" value="Genomic_DNA"/>
</dbReference>
<evidence type="ECO:0000313" key="3">
    <source>
        <dbReference type="EMBL" id="KAH8983652.1"/>
    </source>
</evidence>
<gene>
    <name evidence="3" type="ORF">EDB92DRAFT_1562179</name>
    <name evidence="2" type="ORF">EDB92DRAFT_800172</name>
</gene>
<name>A0AAD4LBV5_9AGAM</name>
<comment type="caution">
    <text evidence="3">The sequence shown here is derived from an EMBL/GenBank/DDBJ whole genome shotgun (WGS) entry which is preliminary data.</text>
</comment>
<protein>
    <submittedName>
        <fullName evidence="3">Uncharacterized protein</fullName>
    </submittedName>
</protein>
<feature type="compositionally biased region" description="Gly residues" evidence="1">
    <location>
        <begin position="118"/>
        <end position="129"/>
    </location>
</feature>
<feature type="region of interest" description="Disordered" evidence="1">
    <location>
        <begin position="1"/>
        <end position="61"/>
    </location>
</feature>
<dbReference type="Proteomes" id="UP001201163">
    <property type="component" value="Unassembled WGS sequence"/>
</dbReference>
<evidence type="ECO:0000313" key="4">
    <source>
        <dbReference type="Proteomes" id="UP001201163"/>
    </source>
</evidence>
<dbReference type="AlphaFoldDB" id="A0AAD4LBV5"/>